<dbReference type="InterPro" id="IPR037160">
    <property type="entry name" value="DNA_Pol_thumb_sf"/>
</dbReference>
<feature type="domain" description="Helix-hairpin-helix DNA-binding motif class 1" evidence="22">
    <location>
        <begin position="51"/>
        <end position="70"/>
    </location>
</feature>
<dbReference type="NCBIfam" id="NF006375">
    <property type="entry name" value="PRK08609.1"/>
    <property type="match status" value="1"/>
</dbReference>
<dbReference type="Gene3D" id="3.20.20.140">
    <property type="entry name" value="Metal-dependent hydrolases"/>
    <property type="match status" value="1"/>
</dbReference>
<evidence type="ECO:0000256" key="11">
    <source>
        <dbReference type="ARBA" id="ARBA00022763"/>
    </source>
</evidence>
<keyword evidence="10" id="KW-0235">DNA replication</keyword>
<dbReference type="InterPro" id="IPR002008">
    <property type="entry name" value="DNA_pol_X_beta-like"/>
</dbReference>
<evidence type="ECO:0000256" key="9">
    <source>
        <dbReference type="ARBA" id="ARBA00022695"/>
    </source>
</evidence>
<keyword evidence="12" id="KW-0832">Ubl conjugation</keyword>
<keyword evidence="8" id="KW-0808">Transferase</keyword>
<dbReference type="GO" id="GO:0003677">
    <property type="term" value="F:DNA binding"/>
    <property type="evidence" value="ECO:0007669"/>
    <property type="project" value="InterPro"/>
</dbReference>
<dbReference type="InterPro" id="IPR002054">
    <property type="entry name" value="DNA-dir_DNA_pol_X"/>
</dbReference>
<evidence type="ECO:0000256" key="2">
    <source>
        <dbReference type="ARBA" id="ARBA00004496"/>
    </source>
</evidence>
<dbReference type="Gene3D" id="1.10.150.110">
    <property type="entry name" value="DNA polymerase beta, N-terminal domain-like"/>
    <property type="match status" value="1"/>
</dbReference>
<dbReference type="PANTHER" id="PTHR36928">
    <property type="entry name" value="PHOSPHATASE YCDX-RELATED"/>
    <property type="match status" value="1"/>
</dbReference>
<comment type="catalytic activity">
    <reaction evidence="21">
        <text>DNA(n) + a 2'-deoxyribonucleoside 5'-triphosphate = DNA(n+1) + diphosphate</text>
        <dbReference type="Rhea" id="RHEA:22508"/>
        <dbReference type="Rhea" id="RHEA-COMP:17339"/>
        <dbReference type="Rhea" id="RHEA-COMP:17340"/>
        <dbReference type="ChEBI" id="CHEBI:33019"/>
        <dbReference type="ChEBI" id="CHEBI:61560"/>
        <dbReference type="ChEBI" id="CHEBI:173112"/>
        <dbReference type="EC" id="2.7.7.7"/>
    </reaction>
</comment>
<evidence type="ECO:0000259" key="23">
    <source>
        <dbReference type="SMART" id="SM00481"/>
    </source>
</evidence>
<accession>A0A932CR73</accession>
<dbReference type="InterPro" id="IPR050243">
    <property type="entry name" value="PHP_phosphatase"/>
</dbReference>
<dbReference type="Pfam" id="PF14791">
    <property type="entry name" value="DNA_pol_B_thumb"/>
    <property type="match status" value="1"/>
</dbReference>
<dbReference type="PRINTS" id="PR00870">
    <property type="entry name" value="DNAPOLXBETA"/>
</dbReference>
<dbReference type="Gene3D" id="3.30.210.10">
    <property type="entry name" value="DNA polymerase, thumb domain"/>
    <property type="match status" value="1"/>
</dbReference>
<dbReference type="SMART" id="SM00483">
    <property type="entry name" value="POLXc"/>
    <property type="match status" value="1"/>
</dbReference>
<dbReference type="Proteomes" id="UP000769766">
    <property type="component" value="Unassembled WGS sequence"/>
</dbReference>
<dbReference type="GO" id="GO:0042578">
    <property type="term" value="F:phosphoric ester hydrolase activity"/>
    <property type="evidence" value="ECO:0007669"/>
    <property type="project" value="TreeGrafter"/>
</dbReference>
<evidence type="ECO:0000256" key="13">
    <source>
        <dbReference type="ARBA" id="ARBA00022932"/>
    </source>
</evidence>
<dbReference type="CDD" id="cd07436">
    <property type="entry name" value="PHP_PolX"/>
    <property type="match status" value="1"/>
</dbReference>
<evidence type="ECO:0000256" key="17">
    <source>
        <dbReference type="ARBA" id="ARBA00035726"/>
    </source>
</evidence>
<dbReference type="InterPro" id="IPR010996">
    <property type="entry name" value="HHH_MUS81"/>
</dbReference>
<feature type="domain" description="Polymerase/histidinol phosphatase N-terminal" evidence="23">
    <location>
        <begin position="337"/>
        <end position="416"/>
    </location>
</feature>
<dbReference type="CDD" id="cd00141">
    <property type="entry name" value="NT_POLXc"/>
    <property type="match status" value="1"/>
</dbReference>
<feature type="domain" description="Helix-hairpin-helix DNA-binding motif class 1" evidence="22">
    <location>
        <begin position="126"/>
        <end position="145"/>
    </location>
</feature>
<dbReference type="SMART" id="SM00278">
    <property type="entry name" value="HhH1"/>
    <property type="match status" value="3"/>
</dbReference>
<evidence type="ECO:0000313" key="25">
    <source>
        <dbReference type="EMBL" id="MBI2878006.1"/>
    </source>
</evidence>
<evidence type="ECO:0000256" key="18">
    <source>
        <dbReference type="ARBA" id="ARBA00044632"/>
    </source>
</evidence>
<evidence type="ECO:0000259" key="24">
    <source>
        <dbReference type="SMART" id="SM00483"/>
    </source>
</evidence>
<dbReference type="Pfam" id="PF14520">
    <property type="entry name" value="HHH_5"/>
    <property type="match status" value="1"/>
</dbReference>
<dbReference type="GO" id="GO:0003887">
    <property type="term" value="F:DNA-directed DNA polymerase activity"/>
    <property type="evidence" value="ECO:0007669"/>
    <property type="project" value="UniProtKB-KW"/>
</dbReference>
<dbReference type="Pfam" id="PF14716">
    <property type="entry name" value="HHH_8"/>
    <property type="match status" value="1"/>
</dbReference>
<dbReference type="InterPro" id="IPR027421">
    <property type="entry name" value="DNA_pol_lamdba_lyase_dom_sf"/>
</dbReference>
<dbReference type="EMBL" id="JACPRF010000429">
    <property type="protein sequence ID" value="MBI2878006.1"/>
    <property type="molecule type" value="Genomic_DNA"/>
</dbReference>
<dbReference type="Pfam" id="PF02811">
    <property type="entry name" value="PHP"/>
    <property type="match status" value="1"/>
</dbReference>
<keyword evidence="7" id="KW-0237">DNA synthesis</keyword>
<name>A0A932CR73_UNCTE</name>
<feature type="domain" description="DNA-directed DNA polymerase X" evidence="24">
    <location>
        <begin position="1"/>
        <end position="313"/>
    </location>
</feature>
<dbReference type="PIRSF" id="PIRSF005047">
    <property type="entry name" value="UCP005047_YshC"/>
    <property type="match status" value="1"/>
</dbReference>
<evidence type="ECO:0000256" key="21">
    <source>
        <dbReference type="ARBA" id="ARBA00049244"/>
    </source>
</evidence>
<dbReference type="InterPro" id="IPR022311">
    <property type="entry name" value="PolX-like"/>
</dbReference>
<dbReference type="InterPro" id="IPR047967">
    <property type="entry name" value="PolX_PHP"/>
</dbReference>
<dbReference type="PANTHER" id="PTHR36928:SF1">
    <property type="entry name" value="PHOSPHATASE YCDX-RELATED"/>
    <property type="match status" value="1"/>
</dbReference>
<evidence type="ECO:0000256" key="7">
    <source>
        <dbReference type="ARBA" id="ARBA00022634"/>
    </source>
</evidence>
<keyword evidence="14" id="KW-0915">Sodium</keyword>
<dbReference type="GO" id="GO:0140078">
    <property type="term" value="F:class I DNA-(apurinic or apyrimidinic site) endonuclease activity"/>
    <property type="evidence" value="ECO:0007669"/>
    <property type="project" value="UniProtKB-EC"/>
</dbReference>
<dbReference type="InterPro" id="IPR043519">
    <property type="entry name" value="NT_sf"/>
</dbReference>
<keyword evidence="25" id="KW-0269">Exonuclease</keyword>
<dbReference type="SMART" id="SM00481">
    <property type="entry name" value="POLIIIAc"/>
    <property type="match status" value="1"/>
</dbReference>
<dbReference type="AlphaFoldDB" id="A0A932CR73"/>
<evidence type="ECO:0000256" key="1">
    <source>
        <dbReference type="ARBA" id="ARBA00001946"/>
    </source>
</evidence>
<dbReference type="InterPro" id="IPR003583">
    <property type="entry name" value="Hlx-hairpin-Hlx_DNA-bd_motif"/>
</dbReference>
<evidence type="ECO:0000256" key="14">
    <source>
        <dbReference type="ARBA" id="ARBA00023053"/>
    </source>
</evidence>
<evidence type="ECO:0000256" key="12">
    <source>
        <dbReference type="ARBA" id="ARBA00022843"/>
    </source>
</evidence>
<evidence type="ECO:0000256" key="5">
    <source>
        <dbReference type="ARBA" id="ARBA00020020"/>
    </source>
</evidence>
<evidence type="ECO:0000256" key="8">
    <source>
        <dbReference type="ARBA" id="ARBA00022679"/>
    </source>
</evidence>
<evidence type="ECO:0000256" key="3">
    <source>
        <dbReference type="ARBA" id="ARBA00012417"/>
    </source>
</evidence>
<dbReference type="EC" id="4.2.99.18" evidence="4"/>
<keyword evidence="15" id="KW-0234">DNA repair</keyword>
<comment type="caution">
    <text evidence="25">The sequence shown here is derived from an EMBL/GenBank/DDBJ whole genome shotgun (WGS) entry which is preliminary data.</text>
</comment>
<dbReference type="Gene3D" id="3.30.460.10">
    <property type="entry name" value="Beta Polymerase, domain 2"/>
    <property type="match status" value="1"/>
</dbReference>
<protein>
    <recommendedName>
        <fullName evidence="5">DNA polymerase beta</fullName>
        <ecNumber evidence="3">2.7.7.7</ecNumber>
        <ecNumber evidence="4">4.2.99.18</ecNumber>
    </recommendedName>
    <alternativeName>
        <fullName evidence="16">5'-deoxyribose-phosphate lyase</fullName>
    </alternativeName>
    <alternativeName>
        <fullName evidence="17">AP lyase</fullName>
    </alternativeName>
</protein>
<comment type="catalytic activity">
    <reaction evidence="18">
        <text>2'-deoxyribonucleotide-(2'-deoxyribose 5'-phosphate)-2'-deoxyribonucleotide-DNA = a 3'-end 2'-deoxyribonucleotide-(2,3-dehydro-2,3-deoxyribose 5'-phosphate)-DNA + a 5'-end 5'-phospho-2'-deoxyribonucleoside-DNA + H(+)</text>
        <dbReference type="Rhea" id="RHEA:66592"/>
        <dbReference type="Rhea" id="RHEA-COMP:13180"/>
        <dbReference type="Rhea" id="RHEA-COMP:16897"/>
        <dbReference type="Rhea" id="RHEA-COMP:17067"/>
        <dbReference type="ChEBI" id="CHEBI:15378"/>
        <dbReference type="ChEBI" id="CHEBI:136412"/>
        <dbReference type="ChEBI" id="CHEBI:157695"/>
        <dbReference type="ChEBI" id="CHEBI:167181"/>
        <dbReference type="EC" id="4.2.99.18"/>
    </reaction>
</comment>
<dbReference type="GO" id="GO:0004527">
    <property type="term" value="F:exonuclease activity"/>
    <property type="evidence" value="ECO:0007669"/>
    <property type="project" value="UniProtKB-KW"/>
</dbReference>
<evidence type="ECO:0000256" key="19">
    <source>
        <dbReference type="ARBA" id="ARBA00044678"/>
    </source>
</evidence>
<keyword evidence="25" id="KW-0540">Nuclease</keyword>
<dbReference type="GO" id="GO:0006281">
    <property type="term" value="P:DNA repair"/>
    <property type="evidence" value="ECO:0007669"/>
    <property type="project" value="UniProtKB-KW"/>
</dbReference>
<comment type="subcellular location">
    <subcellularLocation>
        <location evidence="2">Cytoplasm</location>
    </subcellularLocation>
</comment>
<sequence>MDKRQVARIFEEIGTLLEIQGESPFKSRAYSTAARTLEGLEEDLDALVRNGRLQELKGIGQALAEKITELVTTGRLEYYERLKGSLPGSLLEMLAIPTLGPKKIKAIYEGLGIKTVGELEYACHENRLVDLPGFGPKTQEKILQGIALFKRHRDRFLYSEAIPIAREILEALRRTPSVLRAEIAGSLRRRKETVKDIDLLVCSEDPGPVMAGFTHLSQVEQVVEAGSTRSRVRLVNGIGADLRVVRDEEFPFALHYFTGSQEHNIALRERARRQGIKLNEYGLFRGEKRIACRDEAEVFAALGLGFIPPELREDMGEIEAAEREELPQLIEEAEIRGVFHVHTRWSDGNASVEVMARAARDLGYQYLGIADHSQVARYARGLEPERLQAQQAEIEEANRKLPEITLLKGAEVDILPDGSLDYSEEILQGFDFAIASVHSRFNMTEEEMTRRIVRALSHPCVTMLGHPTGRLLLGREGYPIDIDAVLEAAARHGVVIELNANPHRLDLDWRHLKKAAALGVKISINPDAHSPEGLRDTAYGVGIARKGWLTREDVFNALPREEMMKRLQWK</sequence>
<dbReference type="Gene3D" id="1.10.150.20">
    <property type="entry name" value="5' to 3' exonuclease, C-terminal subdomain"/>
    <property type="match status" value="1"/>
</dbReference>
<proteinExistence type="predicted"/>
<evidence type="ECO:0000256" key="16">
    <source>
        <dbReference type="ARBA" id="ARBA00035717"/>
    </source>
</evidence>
<dbReference type="InterPro" id="IPR003141">
    <property type="entry name" value="Pol/His_phosphatase_N"/>
</dbReference>
<dbReference type="InterPro" id="IPR016195">
    <property type="entry name" value="Pol/histidinol_Pase-like"/>
</dbReference>
<dbReference type="GO" id="GO:0008270">
    <property type="term" value="F:zinc ion binding"/>
    <property type="evidence" value="ECO:0007669"/>
    <property type="project" value="TreeGrafter"/>
</dbReference>
<organism evidence="25 26">
    <name type="scientific">Tectimicrobiota bacterium</name>
    <dbReference type="NCBI Taxonomy" id="2528274"/>
    <lineage>
        <taxon>Bacteria</taxon>
        <taxon>Pseudomonadati</taxon>
        <taxon>Nitrospinota/Tectimicrobiota group</taxon>
        <taxon>Candidatus Tectimicrobiota</taxon>
    </lineage>
</organism>
<dbReference type="InterPro" id="IPR029398">
    <property type="entry name" value="PolB_thumb"/>
</dbReference>
<dbReference type="SUPFAM" id="SSF81301">
    <property type="entry name" value="Nucleotidyltransferase"/>
    <property type="match status" value="1"/>
</dbReference>
<evidence type="ECO:0000313" key="26">
    <source>
        <dbReference type="Proteomes" id="UP000769766"/>
    </source>
</evidence>
<evidence type="ECO:0000256" key="15">
    <source>
        <dbReference type="ARBA" id="ARBA00023204"/>
    </source>
</evidence>
<keyword evidence="11" id="KW-0227">DNA damage</keyword>
<evidence type="ECO:0000256" key="20">
    <source>
        <dbReference type="ARBA" id="ARBA00045548"/>
    </source>
</evidence>
<comment type="catalytic activity">
    <reaction evidence="19">
        <text>a 5'-end 2'-deoxyribose-2'-deoxyribonucleotide-DNA = (2E,4S)-4-hydroxypenten-2-al-5-phosphate + a 5'-end 5'-phospho-2'-deoxyribonucleoside-DNA + H(+)</text>
        <dbReference type="Rhea" id="RHEA:76255"/>
        <dbReference type="Rhea" id="RHEA-COMP:13180"/>
        <dbReference type="Rhea" id="RHEA-COMP:18657"/>
        <dbReference type="ChEBI" id="CHEBI:15378"/>
        <dbReference type="ChEBI" id="CHEBI:136412"/>
        <dbReference type="ChEBI" id="CHEBI:195194"/>
        <dbReference type="ChEBI" id="CHEBI:195195"/>
    </reaction>
</comment>
<reference evidence="25" key="1">
    <citation type="submission" date="2020-07" db="EMBL/GenBank/DDBJ databases">
        <title>Huge and variable diversity of episymbiotic CPR bacteria and DPANN archaea in groundwater ecosystems.</title>
        <authorList>
            <person name="He C.Y."/>
            <person name="Keren R."/>
            <person name="Whittaker M."/>
            <person name="Farag I.F."/>
            <person name="Doudna J."/>
            <person name="Cate J.H.D."/>
            <person name="Banfield J.F."/>
        </authorList>
    </citation>
    <scope>NUCLEOTIDE SEQUENCE</scope>
    <source>
        <strain evidence="25">NC_groundwater_672_Ag_B-0.1um_62_36</strain>
    </source>
</reference>
<evidence type="ECO:0000256" key="10">
    <source>
        <dbReference type="ARBA" id="ARBA00022705"/>
    </source>
</evidence>
<keyword evidence="25" id="KW-0378">Hydrolase</keyword>
<comment type="cofactor">
    <cofactor evidence="1">
        <name>Mg(2+)</name>
        <dbReference type="ChEBI" id="CHEBI:18420"/>
    </cofactor>
</comment>
<dbReference type="GO" id="GO:0005829">
    <property type="term" value="C:cytosol"/>
    <property type="evidence" value="ECO:0007669"/>
    <property type="project" value="TreeGrafter"/>
</dbReference>
<gene>
    <name evidence="25" type="primary">polX</name>
    <name evidence="25" type="ORF">HYY20_14105</name>
</gene>
<evidence type="ECO:0000256" key="6">
    <source>
        <dbReference type="ARBA" id="ARBA00022481"/>
    </source>
</evidence>
<evidence type="ECO:0000259" key="22">
    <source>
        <dbReference type="SMART" id="SM00278"/>
    </source>
</evidence>
<dbReference type="SUPFAM" id="SSF89550">
    <property type="entry name" value="PHP domain-like"/>
    <property type="match status" value="1"/>
</dbReference>
<comment type="function">
    <text evidence="20">Repair polymerase that plays a key role in base-excision repair. During this process, the damaged base is excised by specific DNA glycosylases, the DNA backbone is nicked at the abasic site by an apurinic/apyrimidic (AP) endonuclease, and POLB removes 5'-deoxyribose-phosphate from the preincised AP site acting as a 5'-deoxyribose-phosphate lyase (5'-dRP lyase); through its DNA polymerase activity, it adds one nucleotide to the 3' end of the arising single-nucleotide gap. Conducts 'gap-filling' DNA synthesis in a stepwise distributive fashion rather than in a processive fashion as for other DNA polymerases. It is also able to cleave sugar-phosphate bonds 3' to an intact AP site, acting as an AP lyase.</text>
</comment>
<dbReference type="SUPFAM" id="SSF47802">
    <property type="entry name" value="DNA polymerase beta, N-terminal domain-like"/>
    <property type="match status" value="1"/>
</dbReference>
<keyword evidence="13" id="KW-0239">DNA-directed DNA polymerase</keyword>
<dbReference type="FunFam" id="3.20.20.140:FF:000047">
    <property type="entry name" value="PHP domain-containing protein"/>
    <property type="match status" value="1"/>
</dbReference>
<keyword evidence="6" id="KW-0488">Methylation</keyword>
<feature type="domain" description="Helix-hairpin-helix DNA-binding motif class 1" evidence="22">
    <location>
        <begin position="91"/>
        <end position="110"/>
    </location>
</feature>
<keyword evidence="9" id="KW-0548">Nucleotidyltransferase</keyword>
<evidence type="ECO:0000256" key="4">
    <source>
        <dbReference type="ARBA" id="ARBA00012720"/>
    </source>
</evidence>
<dbReference type="InterPro" id="IPR004013">
    <property type="entry name" value="PHP_dom"/>
</dbReference>
<dbReference type="EC" id="2.7.7.7" evidence="3"/>